<keyword evidence="4" id="KW-1185">Reference proteome</keyword>
<feature type="chain" id="PRO_5045536701" evidence="1">
    <location>
        <begin position="22"/>
        <end position="670"/>
    </location>
</feature>
<dbReference type="InterPro" id="IPR013783">
    <property type="entry name" value="Ig-like_fold"/>
</dbReference>
<dbReference type="InterPro" id="IPR055353">
    <property type="entry name" value="DUF7619"/>
</dbReference>
<dbReference type="InterPro" id="IPR000601">
    <property type="entry name" value="PKD_dom"/>
</dbReference>
<dbReference type="EMBL" id="JBHUDG010000051">
    <property type="protein sequence ID" value="MFD1632069.1"/>
    <property type="molecule type" value="Genomic_DNA"/>
</dbReference>
<dbReference type="Pfam" id="PF24595">
    <property type="entry name" value="DUF7619"/>
    <property type="match status" value="1"/>
</dbReference>
<reference evidence="4" key="1">
    <citation type="journal article" date="2019" name="Int. J. Syst. Evol. Microbiol.">
        <title>The Global Catalogue of Microorganisms (GCM) 10K type strain sequencing project: providing services to taxonomists for standard genome sequencing and annotation.</title>
        <authorList>
            <consortium name="The Broad Institute Genomics Platform"/>
            <consortium name="The Broad Institute Genome Sequencing Center for Infectious Disease"/>
            <person name="Wu L."/>
            <person name="Ma J."/>
        </authorList>
    </citation>
    <scope>NUCLEOTIDE SEQUENCE [LARGE SCALE GENOMIC DNA]</scope>
    <source>
        <strain evidence="4">CCUG 53762</strain>
    </source>
</reference>
<sequence length="670" mass="75931">MRTTLLLLISLWSLLGNEANAQQILASDTIPARLNYFISEGGTVKFDSELRELRQVAGAPTPFYSYYWEFGDGNFSFLQKPTHTYTDSGLYRPRLYATNNYDDGNPPPTRPGSLKIKSKPTVRTLIAQQNHPDFFKDKHSISLKPNRMPRPQEEMVVIVGYKNNIGNSPLAKSGTIALFYNDKEFEKDNFKVADIRLHHNETKTNIDQLLQIGALNNKNYNYYADRGPNNNSVSSSTASKLIQEQKALFRNSEAWKYNNLSTDEERFLFISLQTTPEMIKDTNAVVNLSAMLIPDDPLADIDIFKLELQIVASHDPNKMIVKNKWMNYRFLSKQKVLTYKVKFQNTGKGPAKLVNIGVDIPDALDLSTLKIIDSSPKVILCDSAYSGQSCLDTVKKKDSINFVFRNIYLPGVQQQGVNDKDSTKGFIEYQIRFKEKPKKLPFSSSAAIIFDKNEPIYTNKAKGTFRPGISPGIIVGYGFEAGSSQAAKGYGDKNYTIGFSISPYSPFRKYLQAEVFLNNYNYSNDFLSTTGKISRDTALTDNGRYASITHRDYYQETKKFNMDLVPVHLRYNFNNYIGIGAGAFTSITLYEKSKKIQRTYMNIVEAKESPIFVDERYIGEESKGFSLLSASGFIDLQFGLVRKGPAIGIRYLQGITHKDQRIFTYLSFKL</sequence>
<keyword evidence="1" id="KW-0732">Signal</keyword>
<dbReference type="InterPro" id="IPR057171">
    <property type="entry name" value="DUF7849"/>
</dbReference>
<dbReference type="CDD" id="cd00146">
    <property type="entry name" value="PKD"/>
    <property type="match status" value="1"/>
</dbReference>
<organism evidence="3 4">
    <name type="scientific">Pseudopedobacter beijingensis</name>
    <dbReference type="NCBI Taxonomy" id="1207056"/>
    <lineage>
        <taxon>Bacteria</taxon>
        <taxon>Pseudomonadati</taxon>
        <taxon>Bacteroidota</taxon>
        <taxon>Sphingobacteriia</taxon>
        <taxon>Sphingobacteriales</taxon>
        <taxon>Sphingobacteriaceae</taxon>
        <taxon>Pseudopedobacter</taxon>
    </lineage>
</organism>
<dbReference type="Proteomes" id="UP001597118">
    <property type="component" value="Unassembled WGS sequence"/>
</dbReference>
<dbReference type="PROSITE" id="PS50093">
    <property type="entry name" value="PKD"/>
    <property type="match status" value="1"/>
</dbReference>
<name>A0ABW4II68_9SPHI</name>
<proteinExistence type="predicted"/>
<dbReference type="InterPro" id="IPR035986">
    <property type="entry name" value="PKD_dom_sf"/>
</dbReference>
<protein>
    <submittedName>
        <fullName evidence="3">PKD domain-containing protein</fullName>
    </submittedName>
</protein>
<dbReference type="Pfam" id="PF25233">
    <property type="entry name" value="DUF7849"/>
    <property type="match status" value="1"/>
</dbReference>
<accession>A0ABW4II68</accession>
<feature type="domain" description="PKD" evidence="2">
    <location>
        <begin position="57"/>
        <end position="100"/>
    </location>
</feature>
<dbReference type="RefSeq" id="WP_379664390.1">
    <property type="nucleotide sequence ID" value="NZ_JBHUDG010000051.1"/>
</dbReference>
<evidence type="ECO:0000259" key="2">
    <source>
        <dbReference type="PROSITE" id="PS50093"/>
    </source>
</evidence>
<dbReference type="SUPFAM" id="SSF49299">
    <property type="entry name" value="PKD domain"/>
    <property type="match status" value="1"/>
</dbReference>
<evidence type="ECO:0000256" key="1">
    <source>
        <dbReference type="SAM" id="SignalP"/>
    </source>
</evidence>
<evidence type="ECO:0000313" key="3">
    <source>
        <dbReference type="EMBL" id="MFD1632069.1"/>
    </source>
</evidence>
<gene>
    <name evidence="3" type="ORF">ACFSAH_19515</name>
</gene>
<dbReference type="Pfam" id="PF18911">
    <property type="entry name" value="PKD_4"/>
    <property type="match status" value="1"/>
</dbReference>
<dbReference type="Gene3D" id="2.60.40.10">
    <property type="entry name" value="Immunoglobulins"/>
    <property type="match status" value="1"/>
</dbReference>
<comment type="caution">
    <text evidence="3">The sequence shown here is derived from an EMBL/GenBank/DDBJ whole genome shotgun (WGS) entry which is preliminary data.</text>
</comment>
<feature type="signal peptide" evidence="1">
    <location>
        <begin position="1"/>
        <end position="21"/>
    </location>
</feature>
<evidence type="ECO:0000313" key="4">
    <source>
        <dbReference type="Proteomes" id="UP001597118"/>
    </source>
</evidence>